<organism evidence="2 3">
    <name type="scientific">Paenibacillus lutrae</name>
    <dbReference type="NCBI Taxonomy" id="2078573"/>
    <lineage>
        <taxon>Bacteria</taxon>
        <taxon>Bacillati</taxon>
        <taxon>Bacillota</taxon>
        <taxon>Bacilli</taxon>
        <taxon>Bacillales</taxon>
        <taxon>Paenibacillaceae</taxon>
        <taxon>Paenibacillus</taxon>
    </lineage>
</organism>
<feature type="transmembrane region" description="Helical" evidence="1">
    <location>
        <begin position="244"/>
        <end position="264"/>
    </location>
</feature>
<accession>A0A7X3K1N1</accession>
<proteinExistence type="predicted"/>
<keyword evidence="1" id="KW-0812">Transmembrane</keyword>
<name>A0A7X3K1N1_9BACL</name>
<dbReference type="OrthoDB" id="2584870at2"/>
<feature type="transmembrane region" description="Helical" evidence="1">
    <location>
        <begin position="81"/>
        <end position="100"/>
    </location>
</feature>
<dbReference type="Proteomes" id="UP000490800">
    <property type="component" value="Unassembled WGS sequence"/>
</dbReference>
<feature type="transmembrane region" description="Helical" evidence="1">
    <location>
        <begin position="112"/>
        <end position="128"/>
    </location>
</feature>
<keyword evidence="3" id="KW-1185">Reference proteome</keyword>
<evidence type="ECO:0000313" key="3">
    <source>
        <dbReference type="Proteomes" id="UP000490800"/>
    </source>
</evidence>
<keyword evidence="1" id="KW-0472">Membrane</keyword>
<dbReference type="RefSeq" id="WP_157338835.1">
    <property type="nucleotide sequence ID" value="NZ_RHLK01000025.1"/>
</dbReference>
<protein>
    <submittedName>
        <fullName evidence="2">Uncharacterized protein</fullName>
    </submittedName>
</protein>
<evidence type="ECO:0000313" key="2">
    <source>
        <dbReference type="EMBL" id="MVP02484.1"/>
    </source>
</evidence>
<reference evidence="2 3" key="1">
    <citation type="journal article" date="2019" name="Microorganisms">
        <title>Paenibacillus lutrae sp. nov., A Chitinolytic Species Isolated from A River Otter in Castril Natural Park, Granada, Spain.</title>
        <authorList>
            <person name="Rodriguez M."/>
            <person name="Reina J.C."/>
            <person name="Bejar V."/>
            <person name="Llamas I."/>
        </authorList>
    </citation>
    <scope>NUCLEOTIDE SEQUENCE [LARGE SCALE GENOMIC DNA]</scope>
    <source>
        <strain evidence="2 3">N10</strain>
    </source>
</reference>
<dbReference type="AlphaFoldDB" id="A0A7X3K1N1"/>
<evidence type="ECO:0000256" key="1">
    <source>
        <dbReference type="SAM" id="Phobius"/>
    </source>
</evidence>
<sequence>MHDTDDKQLDELEKSTSTLLRGYLVTTPTRTDTSALLGRLQVHFDVIRENAGYEADPEPAAAVRPSLLVLCKHQFTMYNKWFWLLSIVLFAMLLMINSTLPMNGPLPARSSYSLAFPLLLVCGFLYQYRSWNEGMRMIESVTPYPPALLMFSRLVVLLFMIAILGIAGSLYTFTTLNEDSRTFAILPFVFDWIAPLLLVSGLTALVLMKKGMSAAVIAAGTGWGAELAAEGWLRREFQDAAWNWTFILQVSLIAAGLLLLLSAYRSSLRLATVRGWQSI</sequence>
<feature type="transmembrane region" description="Helical" evidence="1">
    <location>
        <begin position="183"/>
        <end position="207"/>
    </location>
</feature>
<dbReference type="EMBL" id="RHLK01000025">
    <property type="protein sequence ID" value="MVP02484.1"/>
    <property type="molecule type" value="Genomic_DNA"/>
</dbReference>
<keyword evidence="1" id="KW-1133">Transmembrane helix</keyword>
<feature type="transmembrane region" description="Helical" evidence="1">
    <location>
        <begin position="148"/>
        <end position="171"/>
    </location>
</feature>
<gene>
    <name evidence="2" type="ORF">EDM21_23670</name>
</gene>
<comment type="caution">
    <text evidence="2">The sequence shown here is derived from an EMBL/GenBank/DDBJ whole genome shotgun (WGS) entry which is preliminary data.</text>
</comment>